<accession>A0ABN9U1L8</accession>
<dbReference type="EMBL" id="CAUYUJ010015334">
    <property type="protein sequence ID" value="CAK0852691.1"/>
    <property type="molecule type" value="Genomic_DNA"/>
</dbReference>
<reference evidence="3" key="1">
    <citation type="submission" date="2023-10" db="EMBL/GenBank/DDBJ databases">
        <authorList>
            <person name="Chen Y."/>
            <person name="Shah S."/>
            <person name="Dougan E. K."/>
            <person name="Thang M."/>
            <person name="Chan C."/>
        </authorList>
    </citation>
    <scope>NUCLEOTIDE SEQUENCE [LARGE SCALE GENOMIC DNA]</scope>
</reference>
<feature type="non-terminal residue" evidence="3">
    <location>
        <position position="1"/>
    </location>
</feature>
<dbReference type="SUPFAM" id="SSF52833">
    <property type="entry name" value="Thioredoxin-like"/>
    <property type="match status" value="1"/>
</dbReference>
<dbReference type="CDD" id="cd00570">
    <property type="entry name" value="GST_N_family"/>
    <property type="match status" value="1"/>
</dbReference>
<dbReference type="PANTHER" id="PTHR43920:SF5">
    <property type="entry name" value="CHLORIDE INTRACELLULAR CHANNEL CLIC"/>
    <property type="match status" value="1"/>
</dbReference>
<organism evidence="3 4">
    <name type="scientific">Prorocentrum cordatum</name>
    <dbReference type="NCBI Taxonomy" id="2364126"/>
    <lineage>
        <taxon>Eukaryota</taxon>
        <taxon>Sar</taxon>
        <taxon>Alveolata</taxon>
        <taxon>Dinophyceae</taxon>
        <taxon>Prorocentrales</taxon>
        <taxon>Prorocentraceae</taxon>
        <taxon>Prorocentrum</taxon>
    </lineage>
</organism>
<dbReference type="Proteomes" id="UP001189429">
    <property type="component" value="Unassembled WGS sequence"/>
</dbReference>
<evidence type="ECO:0000313" key="4">
    <source>
        <dbReference type="Proteomes" id="UP001189429"/>
    </source>
</evidence>
<dbReference type="InterPro" id="IPR036249">
    <property type="entry name" value="Thioredoxin-like_sf"/>
</dbReference>
<dbReference type="Gene3D" id="1.20.1050.10">
    <property type="match status" value="1"/>
</dbReference>
<dbReference type="SUPFAM" id="SSF47616">
    <property type="entry name" value="GST C-terminal domain-like"/>
    <property type="match status" value="1"/>
</dbReference>
<dbReference type="InterPro" id="IPR036282">
    <property type="entry name" value="Glutathione-S-Trfase_C_sf"/>
</dbReference>
<feature type="region of interest" description="Disordered" evidence="1">
    <location>
        <begin position="53"/>
        <end position="72"/>
    </location>
</feature>
<feature type="region of interest" description="Disordered" evidence="1">
    <location>
        <begin position="1"/>
        <end position="30"/>
    </location>
</feature>
<keyword evidence="4" id="KW-1185">Reference proteome</keyword>
<sequence length="340" mass="36334">AAASAAGRRWAPRVGAPRRGSSAGGPGAAGRAESLRGAAVVAGLGSAWVRSGGALRGPRGRAGDGGPRRAALAAVGGKPDRTTLYTKAGPDGSSLGDCPFSHSVQMALKLKGVDYDVVPCTADSKPQWLVEEVGGKMPCVCHQGVAHVETSEILAWIDSEFSGPSLEVPERLKKVADGFFPALASFTKNTDPSKDDSLRLDLQIAFTRLRNHMHMQRTKFLCGDEPTLLDCDLLPKLYVFEQATAKLKGYGFDDFPEFDEVLQYPLRRGDGIAGLLGERVLPRGVPVGLAQDLFVLDIRRCLTDQQRGRAAIVGAGRRHRDIRAQTLMPPGHNGAMFIVQ</sequence>
<dbReference type="Gene3D" id="3.40.30.10">
    <property type="entry name" value="Glutaredoxin"/>
    <property type="match status" value="1"/>
</dbReference>
<evidence type="ECO:0000256" key="1">
    <source>
        <dbReference type="SAM" id="MobiDB-lite"/>
    </source>
</evidence>
<name>A0ABN9U1L8_9DINO</name>
<dbReference type="InterPro" id="IPR004045">
    <property type="entry name" value="Glutathione_S-Trfase_N"/>
</dbReference>
<protein>
    <recommendedName>
        <fullName evidence="2">GST N-terminal domain-containing protein</fullName>
    </recommendedName>
</protein>
<evidence type="ECO:0000313" key="3">
    <source>
        <dbReference type="EMBL" id="CAK0852691.1"/>
    </source>
</evidence>
<gene>
    <name evidence="3" type="ORF">PCOR1329_LOCUS44400</name>
</gene>
<dbReference type="PANTHER" id="PTHR43920">
    <property type="entry name" value="CHLORIDE INTRACELLULAR CHANNEL, ISOFORM A"/>
    <property type="match status" value="1"/>
</dbReference>
<evidence type="ECO:0000259" key="2">
    <source>
        <dbReference type="Pfam" id="PF13417"/>
    </source>
</evidence>
<feature type="compositionally biased region" description="Low complexity" evidence="1">
    <location>
        <begin position="1"/>
        <end position="21"/>
    </location>
</feature>
<comment type="caution">
    <text evidence="3">The sequence shown here is derived from an EMBL/GenBank/DDBJ whole genome shotgun (WGS) entry which is preliminary data.</text>
</comment>
<proteinExistence type="predicted"/>
<dbReference type="Pfam" id="PF13417">
    <property type="entry name" value="GST_N_3"/>
    <property type="match status" value="1"/>
</dbReference>
<feature type="domain" description="GST N-terminal" evidence="2">
    <location>
        <begin position="97"/>
        <end position="164"/>
    </location>
</feature>